<dbReference type="Gene3D" id="1.25.40.10">
    <property type="entry name" value="Tetratricopeptide repeat domain"/>
    <property type="match status" value="1"/>
</dbReference>
<dbReference type="Pfam" id="PF13529">
    <property type="entry name" value="Peptidase_C39_2"/>
    <property type="match status" value="1"/>
</dbReference>
<reference evidence="3" key="1">
    <citation type="submission" date="2022-09" db="EMBL/GenBank/DDBJ databases">
        <title>Intensive care unit water sources are persistently colonized with multi-drug resistant bacteria and are the site of extensive horizontal gene transfer of antibiotic resistance genes.</title>
        <authorList>
            <person name="Diorio-Toth L."/>
        </authorList>
    </citation>
    <scope>NUCLEOTIDE SEQUENCE</scope>
    <source>
        <strain evidence="3">GD04147</strain>
    </source>
</reference>
<evidence type="ECO:0000256" key="1">
    <source>
        <dbReference type="SAM" id="SignalP"/>
    </source>
</evidence>
<feature type="domain" description="Peptidase C39-like" evidence="2">
    <location>
        <begin position="38"/>
        <end position="148"/>
    </location>
</feature>
<evidence type="ECO:0000313" key="4">
    <source>
        <dbReference type="Proteomes" id="UP001158076"/>
    </source>
</evidence>
<name>A0A4S2BEK5_STUST</name>
<sequence>MSLRLALLVLIGLLGACARTTVTLVDASHLPVRAELADVPFYPQEDFQCGPAALATMLSQRGIDATPDALVEQVYIPQRKGSLQVEMVAAARSAGLLVYPLRPRLEDVLTEIASGNPVLVLQNLAFDRWPQWHFAVVVGFDLERQEIILRSGTTERWVGGFREFERSWAKGGRWAMLTLTPDQIPETAQEAVWLRSASDMEEVGQRRGARQAYDAATARWGSALAYFALANSQYGSGEMHAAEASLRASVRVDQRFAIGWFNLSQVMAEQGCMSEARQARACSARLAPGDGRLKAPLPAAAEQAARQCAPPPSCPLPVH</sequence>
<dbReference type="InterPro" id="IPR039564">
    <property type="entry name" value="Peptidase_C39-like"/>
</dbReference>
<dbReference type="PROSITE" id="PS51257">
    <property type="entry name" value="PROKAR_LIPOPROTEIN"/>
    <property type="match status" value="1"/>
</dbReference>
<comment type="caution">
    <text evidence="3">The sequence shown here is derived from an EMBL/GenBank/DDBJ whole genome shotgun (WGS) entry which is preliminary data.</text>
</comment>
<keyword evidence="1" id="KW-0732">Signal</keyword>
<organism evidence="3 4">
    <name type="scientific">Stutzerimonas stutzeri</name>
    <name type="common">Pseudomonas stutzeri</name>
    <dbReference type="NCBI Taxonomy" id="316"/>
    <lineage>
        <taxon>Bacteria</taxon>
        <taxon>Pseudomonadati</taxon>
        <taxon>Pseudomonadota</taxon>
        <taxon>Gammaproteobacteria</taxon>
        <taxon>Pseudomonadales</taxon>
        <taxon>Pseudomonadaceae</taxon>
        <taxon>Stutzerimonas</taxon>
    </lineage>
</organism>
<dbReference type="CDD" id="cd02549">
    <property type="entry name" value="Peptidase_C39A"/>
    <property type="match status" value="1"/>
</dbReference>
<dbReference type="SUPFAM" id="SSF48452">
    <property type="entry name" value="TPR-like"/>
    <property type="match status" value="1"/>
</dbReference>
<dbReference type="InterPro" id="IPR039563">
    <property type="entry name" value="Peptidase_C39_single_dom"/>
</dbReference>
<dbReference type="AlphaFoldDB" id="A0A4S2BEK5"/>
<dbReference type="Gene3D" id="3.90.70.10">
    <property type="entry name" value="Cysteine proteinases"/>
    <property type="match status" value="1"/>
</dbReference>
<proteinExistence type="predicted"/>
<protein>
    <submittedName>
        <fullName evidence="3">PA2778 family cysteine peptidase</fullName>
    </submittedName>
</protein>
<dbReference type="Proteomes" id="UP001158076">
    <property type="component" value="Unassembled WGS sequence"/>
</dbReference>
<dbReference type="NCBIfam" id="NF033920">
    <property type="entry name" value="C39_PA2778_fam"/>
    <property type="match status" value="1"/>
</dbReference>
<dbReference type="RefSeq" id="WP_043942206.1">
    <property type="nucleotide sequence ID" value="NZ_JAOCDX010000002.1"/>
</dbReference>
<dbReference type="InterPro" id="IPR011990">
    <property type="entry name" value="TPR-like_helical_dom_sf"/>
</dbReference>
<accession>A0A4S2BEK5</accession>
<evidence type="ECO:0000259" key="2">
    <source>
        <dbReference type="Pfam" id="PF13529"/>
    </source>
</evidence>
<evidence type="ECO:0000313" key="3">
    <source>
        <dbReference type="EMBL" id="MDH0148712.1"/>
    </source>
</evidence>
<feature type="chain" id="PRO_5044399874" evidence="1">
    <location>
        <begin position="19"/>
        <end position="319"/>
    </location>
</feature>
<dbReference type="EMBL" id="JAODZE010000032">
    <property type="protein sequence ID" value="MDH0148712.1"/>
    <property type="molecule type" value="Genomic_DNA"/>
</dbReference>
<feature type="signal peptide" evidence="1">
    <location>
        <begin position="1"/>
        <end position="18"/>
    </location>
</feature>
<gene>
    <name evidence="3" type="ORF">N7335_20175</name>
</gene>